<reference evidence="2" key="1">
    <citation type="journal article" date="2019" name="Int. J. Syst. Evol. Microbiol.">
        <title>The Global Catalogue of Microorganisms (GCM) 10K type strain sequencing project: providing services to taxonomists for standard genome sequencing and annotation.</title>
        <authorList>
            <consortium name="The Broad Institute Genomics Platform"/>
            <consortium name="The Broad Institute Genome Sequencing Center for Infectious Disease"/>
            <person name="Wu L."/>
            <person name="Ma J."/>
        </authorList>
    </citation>
    <scope>NUCLEOTIDE SEQUENCE [LARGE SCALE GENOMIC DNA]</scope>
    <source>
        <strain evidence="2">KCTC 52094</strain>
    </source>
</reference>
<dbReference type="SUPFAM" id="SSF47413">
    <property type="entry name" value="lambda repressor-like DNA-binding domains"/>
    <property type="match status" value="1"/>
</dbReference>
<sequence length="92" mass="9570">MIAATKTFTFDAAELLDSPEAQAAYLSEIMAGGDPAEIALAIGTVARARGITAVAQEAGIGRESLYKALSGEGNPEFGTIMKVLEPWGWVSP</sequence>
<dbReference type="PANTHER" id="PTHR40275">
    <property type="entry name" value="SSL7038 PROTEIN"/>
    <property type="match status" value="1"/>
</dbReference>
<dbReference type="Proteomes" id="UP001595593">
    <property type="component" value="Unassembled WGS sequence"/>
</dbReference>
<dbReference type="EMBL" id="JBHRTN010000028">
    <property type="protein sequence ID" value="MFC3127470.1"/>
    <property type="molecule type" value="Genomic_DNA"/>
</dbReference>
<comment type="caution">
    <text evidence="1">The sequence shown here is derived from an EMBL/GenBank/DDBJ whole genome shotgun (WGS) entry which is preliminary data.</text>
</comment>
<dbReference type="InterPro" id="IPR014057">
    <property type="entry name" value="HI1420"/>
</dbReference>
<dbReference type="NCBIfam" id="TIGR02684">
    <property type="entry name" value="dnstrm_HI1420"/>
    <property type="match status" value="1"/>
</dbReference>
<protein>
    <submittedName>
        <fullName evidence="1">Addiction module antidote protein</fullName>
    </submittedName>
</protein>
<dbReference type="RefSeq" id="WP_379599515.1">
    <property type="nucleotide sequence ID" value="NZ_JBHRTN010000028.1"/>
</dbReference>
<organism evidence="1 2">
    <name type="scientific">Teichococcus globiformis</name>
    <dbReference type="NCBI Taxonomy" id="2307229"/>
    <lineage>
        <taxon>Bacteria</taxon>
        <taxon>Pseudomonadati</taxon>
        <taxon>Pseudomonadota</taxon>
        <taxon>Alphaproteobacteria</taxon>
        <taxon>Acetobacterales</taxon>
        <taxon>Roseomonadaceae</taxon>
        <taxon>Roseomonas</taxon>
    </lineage>
</organism>
<proteinExistence type="predicted"/>
<dbReference type="Pfam" id="PF21716">
    <property type="entry name" value="dnstrm_HI1420"/>
    <property type="match status" value="1"/>
</dbReference>
<dbReference type="PANTHER" id="PTHR40275:SF1">
    <property type="entry name" value="SSL7038 PROTEIN"/>
    <property type="match status" value="1"/>
</dbReference>
<accession>A0ABV7G4N7</accession>
<gene>
    <name evidence="1" type="ORF">ACFOD4_20590</name>
</gene>
<name>A0ABV7G4N7_9PROT</name>
<keyword evidence="2" id="KW-1185">Reference proteome</keyword>
<evidence type="ECO:0000313" key="1">
    <source>
        <dbReference type="EMBL" id="MFC3127470.1"/>
    </source>
</evidence>
<evidence type="ECO:0000313" key="2">
    <source>
        <dbReference type="Proteomes" id="UP001595593"/>
    </source>
</evidence>
<dbReference type="InterPro" id="IPR010982">
    <property type="entry name" value="Lambda_DNA-bd_dom_sf"/>
</dbReference>